<feature type="region of interest" description="Disordered" evidence="3">
    <location>
        <begin position="822"/>
        <end position="849"/>
    </location>
</feature>
<feature type="region of interest" description="Disordered" evidence="3">
    <location>
        <begin position="171"/>
        <end position="191"/>
    </location>
</feature>
<dbReference type="Proteomes" id="UP000265515">
    <property type="component" value="Unassembled WGS sequence"/>
</dbReference>
<evidence type="ECO:0000313" key="5">
    <source>
        <dbReference type="Proteomes" id="UP000265515"/>
    </source>
</evidence>
<dbReference type="GO" id="GO:0005634">
    <property type="term" value="C:nucleus"/>
    <property type="evidence" value="ECO:0007669"/>
    <property type="project" value="UniProtKB-SubCell"/>
</dbReference>
<feature type="compositionally biased region" description="Basic and acidic residues" evidence="3">
    <location>
        <begin position="902"/>
        <end position="911"/>
    </location>
</feature>
<feature type="compositionally biased region" description="Basic and acidic residues" evidence="3">
    <location>
        <begin position="945"/>
        <end position="957"/>
    </location>
</feature>
<feature type="compositionally biased region" description="Basic and acidic residues" evidence="3">
    <location>
        <begin position="244"/>
        <end position="266"/>
    </location>
</feature>
<feature type="compositionally biased region" description="Low complexity" evidence="3">
    <location>
        <begin position="1129"/>
        <end position="1141"/>
    </location>
</feature>
<reference evidence="4 5" key="1">
    <citation type="journal article" date="2018" name="Cell">
        <title>The Chara Genome: Secondary Complexity and Implications for Plant Terrestrialization.</title>
        <authorList>
            <person name="Nishiyama T."/>
            <person name="Sakayama H."/>
            <person name="Vries J.D."/>
            <person name="Buschmann H."/>
            <person name="Saint-Marcoux D."/>
            <person name="Ullrich K.K."/>
            <person name="Haas F.B."/>
            <person name="Vanderstraeten L."/>
            <person name="Becker D."/>
            <person name="Lang D."/>
            <person name="Vosolsobe S."/>
            <person name="Rombauts S."/>
            <person name="Wilhelmsson P.K.I."/>
            <person name="Janitza P."/>
            <person name="Kern R."/>
            <person name="Heyl A."/>
            <person name="Rumpler F."/>
            <person name="Villalobos L.I.A.C."/>
            <person name="Clay J.M."/>
            <person name="Skokan R."/>
            <person name="Toyoda A."/>
            <person name="Suzuki Y."/>
            <person name="Kagoshima H."/>
            <person name="Schijlen E."/>
            <person name="Tajeshwar N."/>
            <person name="Catarino B."/>
            <person name="Hetherington A.J."/>
            <person name="Saltykova A."/>
            <person name="Bonnot C."/>
            <person name="Breuninger H."/>
            <person name="Symeonidi A."/>
            <person name="Radhakrishnan G.V."/>
            <person name="Van Nieuwerburgh F."/>
            <person name="Deforce D."/>
            <person name="Chang C."/>
            <person name="Karol K.G."/>
            <person name="Hedrich R."/>
            <person name="Ulvskov P."/>
            <person name="Glockner G."/>
            <person name="Delwiche C.F."/>
            <person name="Petrasek J."/>
            <person name="Van de Peer Y."/>
            <person name="Friml J."/>
            <person name="Beilby M."/>
            <person name="Dolan L."/>
            <person name="Kohara Y."/>
            <person name="Sugano S."/>
            <person name="Fujiyama A."/>
            <person name="Delaux P.-M."/>
            <person name="Quint M."/>
            <person name="TheiBen G."/>
            <person name="Hagemann M."/>
            <person name="Harholt J."/>
            <person name="Dunand C."/>
            <person name="Zachgo S."/>
            <person name="Langdale J."/>
            <person name="Maumus F."/>
            <person name="Straeten D.V.D."/>
            <person name="Gould S.B."/>
            <person name="Rensing S.A."/>
        </authorList>
    </citation>
    <scope>NUCLEOTIDE SEQUENCE [LARGE SCALE GENOMIC DNA]</scope>
    <source>
        <strain evidence="4 5">S276</strain>
    </source>
</reference>
<feature type="compositionally biased region" description="Polar residues" evidence="3">
    <location>
        <begin position="1644"/>
        <end position="1655"/>
    </location>
</feature>
<proteinExistence type="predicted"/>
<comment type="caution">
    <text evidence="4">The sequence shown here is derived from an EMBL/GenBank/DDBJ whole genome shotgun (WGS) entry which is preliminary data.</text>
</comment>
<keyword evidence="5" id="KW-1185">Reference proteome</keyword>
<gene>
    <name evidence="4" type="ORF">CBR_g19723</name>
</gene>
<feature type="compositionally biased region" description="Polar residues" evidence="3">
    <location>
        <begin position="570"/>
        <end position="586"/>
    </location>
</feature>
<evidence type="ECO:0000256" key="3">
    <source>
        <dbReference type="SAM" id="MobiDB-lite"/>
    </source>
</evidence>
<feature type="compositionally biased region" description="Polar residues" evidence="3">
    <location>
        <begin position="128"/>
        <end position="140"/>
    </location>
</feature>
<feature type="region of interest" description="Disordered" evidence="3">
    <location>
        <begin position="244"/>
        <end position="268"/>
    </location>
</feature>
<feature type="region of interest" description="Disordered" evidence="3">
    <location>
        <begin position="1540"/>
        <end position="1596"/>
    </location>
</feature>
<dbReference type="OrthoDB" id="1222780at2759"/>
<comment type="subcellular location">
    <subcellularLocation>
        <location evidence="1">Nucleus</location>
    </subcellularLocation>
</comment>
<feature type="compositionally biased region" description="Basic residues" evidence="3">
    <location>
        <begin position="19"/>
        <end position="35"/>
    </location>
</feature>
<organism evidence="4 5">
    <name type="scientific">Chara braunii</name>
    <name type="common">Braun's stonewort</name>
    <dbReference type="NCBI Taxonomy" id="69332"/>
    <lineage>
        <taxon>Eukaryota</taxon>
        <taxon>Viridiplantae</taxon>
        <taxon>Streptophyta</taxon>
        <taxon>Charophyceae</taxon>
        <taxon>Charales</taxon>
        <taxon>Characeae</taxon>
        <taxon>Chara</taxon>
    </lineage>
</organism>
<feature type="compositionally biased region" description="Basic and acidic residues" evidence="3">
    <location>
        <begin position="832"/>
        <end position="842"/>
    </location>
</feature>
<dbReference type="InterPro" id="IPR045843">
    <property type="entry name" value="IND-like"/>
</dbReference>
<feature type="region of interest" description="Disordered" evidence="3">
    <location>
        <begin position="494"/>
        <end position="523"/>
    </location>
</feature>
<feature type="region of interest" description="Disordered" evidence="3">
    <location>
        <begin position="122"/>
        <end position="142"/>
    </location>
</feature>
<feature type="compositionally biased region" description="Gly residues" evidence="3">
    <location>
        <begin position="1001"/>
        <end position="1011"/>
    </location>
</feature>
<evidence type="ECO:0008006" key="6">
    <source>
        <dbReference type="Google" id="ProtNLM"/>
    </source>
</evidence>
<feature type="region of interest" description="Disordered" evidence="3">
    <location>
        <begin position="1638"/>
        <end position="1665"/>
    </location>
</feature>
<dbReference type="Gramene" id="GBG61190">
    <property type="protein sequence ID" value="GBG61190"/>
    <property type="gene ID" value="CBR_g19723"/>
</dbReference>
<feature type="compositionally biased region" description="Polar residues" evidence="3">
    <location>
        <begin position="593"/>
        <end position="614"/>
    </location>
</feature>
<sequence length="1792" mass="186443">MDANSPLRNRHGCGPGRIRSSHTRLSVYRRRRHKRADQQLLPGSGSLENLKGVTVGDVHHHGVGGHASSAHTLGEPPLEKSRLLTMDGATSSSASAHSAPTPPFAPPSSAYSWGFSLCSSSSHPCPSQGPNPITDRSTGSFGPAAAVHLPGNLGGQRPVGAVAYECNIGTKQNEDGHRHGPGGDGHRQVEEDSDGEVCLIDMQSVEHYRVSSESDQARADHRVQWNLCGDSRIGWRGVELHQNEKDYGEKKTEEGEGEGEGEREKGNMASVRAQLEAIRTEPGSLATAVHHDPSGSGLGPQTFPGTNRDLYSFRATDPFLPPRLYPTQPTAADDLAPTCKASTAQYLIPPTTEVCSYTMLLLGLDVANELGGMHSEFDMKVDDQPEASSEATLHAQGVLAPIPMHDLDVVLNQLSSSLIKRDECRSPFESKDCSSVIDESDDEAACGRIEPRRSSLLTETADHHGAHEGWQVSWRCLSGSTDAEEDNLCAAGGGNGRGSGGAGGEGGGRGGGGRGGGGGVGSLNRRRPPVICVDSARRRAAAAGVELKGDAGGLPSTPTSLLSDRCLMSPSVSPSSDTWHTANNWPTPRFTDRSTLSRQTRILPSPGSTASSDLRWNGLCHGSEHGPGTGPGTGSEPGLQSGLATALGPGLGSDLVSGFRSEYGSVSAPGTGSRPGLPSGSATTLGAGFGPGCGRGCGPGLGSGQGSCSVSGLACLAVRPAGAGMESATGSGVGSHVGSGSVVDQLSSNNTNLERSTWRLAGPTGNISLSGRGGLAPVDVAQIHGQEGLPVVVSGGIANTQSRSPAETQRCTIDGYALPADLKASSMGTDGAEGRKEEEARVPGELGPRSVRYGLEGGMTRGVGAGAAQPFADMRSSYSLPAAGRGEGESKAAGRPTGEGSSEVRTRDNLVELRSNPLNVMQREGEPGGGGGGGGGGGEAGGEAWEGRGTEQGEGERYAASAVDILEGEREGRGEVNVHERERQGGETGAAVNDRGVIRAAGGGVRGGGDGRGGKKPPPEDDAARNARQTEVCDSSNPAMCVAQVPPVRTRSNCEHEGVRAGEVGGVLPARSETQGGNERREEVEKGGATAQYQEQKKKNAEFSSLRAPYTVKAIQADVGEGEARGGLPSSSNPPVNDNSPHCGESERQPELDQLQKQPPHTEDSTADTSDRNRDRDRDRIAAEAREKKGTSPQSSKRKWSSSPGPYELGEQLAVANIDPPTGRPHARPSTGSFATRSGLVGDAHQGGAVLSSTNGEMEVCSNFNPVARAGRQSAIAGLEKECGDCGGRAVAAEKLGYGSQGGSGNTEDDVSDTRLLLFRSGSDDMGMEPLSIGEEDSYIHSLHWVGVAPPLSLDETSFGQEEEGNVRDTPFEDDGDEGFATATSTLISVPELTSPYSRSPTFMPSDGGSGSIQPQKGRMNDPQGFSSFPANPRDTTLTPDHGGFDLPEDQHYGGGHAHRLSPVVVAPPTPPPTPLAPTPPPPPPLPLAPPIAPNFDQYQSERLVQPLSGMFSALEGSFPLSSTSVTNVGAPNLHAQLAPRFGSMRGGGEREGVGGVEREDAGERGGGGRTRERGLATRDRRDGGGEAHGTGGGKEVSYLRAKFDDEEQLHVDPQCSWLGTSDGGGLQIHADQVNREGKGERLLSQSSDEAQSDTWAIPSDSAPRRSATLSAEEVHYDSAVEWSVIGQDQVPDELPELGNDCRKGATGSQAASGAQYGAAANVNNVMETVPPVSNPELEAPAVQEMKPKVKRGQATDPQSVAARMRRERISKRMKILSAIVMPNAIPSKVTF</sequence>
<feature type="compositionally biased region" description="Gly residues" evidence="3">
    <location>
        <begin position="625"/>
        <end position="635"/>
    </location>
</feature>
<feature type="region of interest" description="Disordered" evidence="3">
    <location>
        <begin position="878"/>
        <end position="1031"/>
    </location>
</feature>
<feature type="compositionally biased region" description="Gly residues" evidence="3">
    <location>
        <begin position="494"/>
        <end position="521"/>
    </location>
</feature>
<accession>A0A388JTT1</accession>
<feature type="compositionally biased region" description="Gly residues" evidence="3">
    <location>
        <begin position="927"/>
        <end position="941"/>
    </location>
</feature>
<feature type="region of interest" description="Disordered" evidence="3">
    <location>
        <begin position="1051"/>
        <end position="1250"/>
    </location>
</feature>
<name>A0A388JTT1_CHABU</name>
<evidence type="ECO:0000256" key="2">
    <source>
        <dbReference type="ARBA" id="ARBA00023242"/>
    </source>
</evidence>
<feature type="region of interest" description="Disordered" evidence="3">
    <location>
        <begin position="1"/>
        <end position="106"/>
    </location>
</feature>
<feature type="compositionally biased region" description="Basic and acidic residues" evidence="3">
    <location>
        <begin position="1570"/>
        <end position="1586"/>
    </location>
</feature>
<evidence type="ECO:0000256" key="1">
    <source>
        <dbReference type="ARBA" id="ARBA00004123"/>
    </source>
</evidence>
<dbReference type="PANTHER" id="PTHR16223:SF268">
    <property type="entry name" value="SPERMATOGENESIS- AND OOGENESIS-SPECIFIC BASIC HELIX-LOOP-HELIX-CONTAINING PROTEIN 2"/>
    <property type="match status" value="1"/>
</dbReference>
<feature type="compositionally biased region" description="Low complexity" evidence="3">
    <location>
        <begin position="89"/>
        <end position="99"/>
    </location>
</feature>
<dbReference type="EMBL" id="BFEA01000018">
    <property type="protein sequence ID" value="GBG61190.1"/>
    <property type="molecule type" value="Genomic_DNA"/>
</dbReference>
<feature type="region of interest" description="Disordered" evidence="3">
    <location>
        <begin position="1386"/>
        <end position="1421"/>
    </location>
</feature>
<feature type="region of interest" description="Disordered" evidence="3">
    <location>
        <begin position="568"/>
        <end position="644"/>
    </location>
</feature>
<dbReference type="PANTHER" id="PTHR16223">
    <property type="entry name" value="TRANSCRIPTION FACTOR BHLH83-RELATED"/>
    <property type="match status" value="1"/>
</dbReference>
<feature type="compositionally biased region" description="Basic and acidic residues" evidence="3">
    <location>
        <begin position="1548"/>
        <end position="1564"/>
    </location>
</feature>
<keyword evidence="2" id="KW-0539">Nucleus</keyword>
<dbReference type="GO" id="GO:0000981">
    <property type="term" value="F:DNA-binding transcription factor activity, RNA polymerase II-specific"/>
    <property type="evidence" value="ECO:0007669"/>
    <property type="project" value="TreeGrafter"/>
</dbReference>
<dbReference type="GO" id="GO:0000978">
    <property type="term" value="F:RNA polymerase II cis-regulatory region sequence-specific DNA binding"/>
    <property type="evidence" value="ECO:0007669"/>
    <property type="project" value="TreeGrafter"/>
</dbReference>
<evidence type="ECO:0000313" key="4">
    <source>
        <dbReference type="EMBL" id="GBG61190.1"/>
    </source>
</evidence>
<feature type="compositionally biased region" description="Basic and acidic residues" evidence="3">
    <location>
        <begin position="1160"/>
        <end position="1190"/>
    </location>
</feature>
<protein>
    <recommendedName>
        <fullName evidence="6">BHLH domain-containing protein</fullName>
    </recommendedName>
</protein>
<feature type="compositionally biased region" description="Basic and acidic residues" evidence="3">
    <location>
        <begin position="967"/>
        <end position="985"/>
    </location>
</feature>